<evidence type="ECO:0000313" key="2">
    <source>
        <dbReference type="Proteomes" id="UP001139971"/>
    </source>
</evidence>
<protein>
    <submittedName>
        <fullName evidence="1">Uncharacterized protein</fullName>
    </submittedName>
</protein>
<sequence length="140" mass="15444">MEALQRIAERVNRNGDPDDVDTPRPLLTIDEFFDGNTSVGSIGCNLPQAPLPGAFYDLFKRIPARDDVADIRVQVTAFDDPDWPFSDTVYVMTTASPEDVASWFDTGFAPDEVSEGFNPGVTCEPYVVPAGVRPIGCWWD</sequence>
<proteinExistence type="predicted"/>
<dbReference type="RefSeq" id="WP_263540896.1">
    <property type="nucleotide sequence ID" value="NZ_JAOVZO020000019.1"/>
</dbReference>
<dbReference type="EMBL" id="JAOVZO020000019">
    <property type="protein sequence ID" value="MDC8014864.1"/>
    <property type="molecule type" value="Genomic_DNA"/>
</dbReference>
<gene>
    <name evidence="1" type="ORF">OD750_020145</name>
</gene>
<comment type="caution">
    <text evidence="1">The sequence shown here is derived from an EMBL/GenBank/DDBJ whole genome shotgun (WGS) entry which is preliminary data.</text>
</comment>
<reference evidence="1" key="1">
    <citation type="submission" date="2023-02" db="EMBL/GenBank/DDBJ databases">
        <title>Tahibacter soli sp. nov. isolated from soil.</title>
        <authorList>
            <person name="Baek J.H."/>
            <person name="Lee J.K."/>
            <person name="Choi D.G."/>
            <person name="Jeon C.O."/>
        </authorList>
    </citation>
    <scope>NUCLEOTIDE SEQUENCE</scope>
    <source>
        <strain evidence="1">BL</strain>
    </source>
</reference>
<evidence type="ECO:0000313" key="1">
    <source>
        <dbReference type="EMBL" id="MDC8014864.1"/>
    </source>
</evidence>
<organism evidence="1 2">
    <name type="scientific">Tahibacter soli</name>
    <dbReference type="NCBI Taxonomy" id="2983605"/>
    <lineage>
        <taxon>Bacteria</taxon>
        <taxon>Pseudomonadati</taxon>
        <taxon>Pseudomonadota</taxon>
        <taxon>Gammaproteobacteria</taxon>
        <taxon>Lysobacterales</taxon>
        <taxon>Rhodanobacteraceae</taxon>
        <taxon>Tahibacter</taxon>
    </lineage>
</organism>
<dbReference type="AlphaFoldDB" id="A0A9X4BM23"/>
<keyword evidence="2" id="KW-1185">Reference proteome</keyword>
<accession>A0A9X4BM23</accession>
<name>A0A9X4BM23_9GAMM</name>
<dbReference type="Proteomes" id="UP001139971">
    <property type="component" value="Unassembled WGS sequence"/>
</dbReference>